<evidence type="ECO:0000259" key="2">
    <source>
        <dbReference type="Pfam" id="PF15998"/>
    </source>
</evidence>
<evidence type="ECO:0000313" key="3">
    <source>
        <dbReference type="EMBL" id="ATU82440.1"/>
    </source>
</evidence>
<feature type="signal peptide" evidence="1">
    <location>
        <begin position="1"/>
        <end position="23"/>
    </location>
</feature>
<organism evidence="3">
    <name type="scientific">Lethocerus distinctifemur</name>
    <dbReference type="NCBI Taxonomy" id="280095"/>
    <lineage>
        <taxon>Eukaryota</taxon>
        <taxon>Metazoa</taxon>
        <taxon>Ecdysozoa</taxon>
        <taxon>Arthropoda</taxon>
        <taxon>Hexapoda</taxon>
        <taxon>Insecta</taxon>
        <taxon>Pterygota</taxon>
        <taxon>Neoptera</taxon>
        <taxon>Paraneoptera</taxon>
        <taxon>Hemiptera</taxon>
        <taxon>Heteroptera</taxon>
        <taxon>Panheteroptera</taxon>
        <taxon>Nepomorpha</taxon>
        <taxon>Belostomatidae</taxon>
        <taxon>Lethocerinae</taxon>
        <taxon>Lethocerus</taxon>
    </lineage>
</organism>
<name>A0A2K8JVV4_9HEMI</name>
<dbReference type="InterPro" id="IPR031941">
    <property type="entry name" value="DUF4773"/>
</dbReference>
<keyword evidence="1" id="KW-0732">Signal</keyword>
<dbReference type="PANTHER" id="PTHR36299">
    <property type="entry name" value="AGAP008005-PA"/>
    <property type="match status" value="1"/>
</dbReference>
<dbReference type="Pfam" id="PF15998">
    <property type="entry name" value="DUF4773"/>
    <property type="match status" value="1"/>
</dbReference>
<sequence length="215" mass="23992">MNTLVVFGLLLIFAAVGFQEVNSDEFDDWDTDFAIIEDITDPYGDSADSEMARSAKKSILKALKVKRKCDCTVPKVCGCCVLLQFENKFTHKACFNMTEEPGCMRSIQLSMLLDNMKLYSKSIIEKERCAKVPYTAKVAKVCMNVYNITMDENGFHVCAKINLKLLSKEAVNFDFQCLLVANHSIKVEKPSGDPNTALLNFNIGKNITVPHVTIG</sequence>
<dbReference type="AlphaFoldDB" id="A0A2K8JVV4"/>
<proteinExistence type="evidence at transcript level"/>
<protein>
    <submittedName>
        <fullName evidence="3">Venom protein family 2 protein 15</fullName>
    </submittedName>
</protein>
<accession>A0A2K8JVV4</accession>
<reference evidence="3" key="1">
    <citation type="journal article" date="2018" name="Cell. Mol. Life Sci.">
        <title>Giant fish-killing water bug reveals ancient and dynamic venom evolution in Heteroptera.</title>
        <authorList>
            <person name="Walker A.A."/>
            <person name="Hernandez-Vargas M.J."/>
            <person name="Corzo G."/>
            <person name="Fry B.G."/>
            <person name="King G.F."/>
        </authorList>
    </citation>
    <scope>NUCLEOTIDE SEQUENCE</scope>
</reference>
<feature type="domain" description="DUF4773" evidence="2">
    <location>
        <begin position="68"/>
        <end position="181"/>
    </location>
</feature>
<feature type="chain" id="PRO_5014972423" evidence="1">
    <location>
        <begin position="24"/>
        <end position="215"/>
    </location>
</feature>
<dbReference type="PANTHER" id="PTHR36299:SF2">
    <property type="entry name" value="DUF4773 DOMAIN-CONTAINING PROTEIN"/>
    <property type="match status" value="1"/>
</dbReference>
<evidence type="ECO:0000256" key="1">
    <source>
        <dbReference type="SAM" id="SignalP"/>
    </source>
</evidence>
<dbReference type="EMBL" id="MF683299">
    <property type="protein sequence ID" value="ATU82440.1"/>
    <property type="molecule type" value="mRNA"/>
</dbReference>